<evidence type="ECO:0000256" key="1">
    <source>
        <dbReference type="ARBA" id="ARBA00005437"/>
    </source>
</evidence>
<accession>A0A8B7MUV4</accession>
<dbReference type="Gene3D" id="2.40.160.200">
    <property type="entry name" value="LURP1-related"/>
    <property type="match status" value="1"/>
</dbReference>
<dbReference type="InterPro" id="IPR025659">
    <property type="entry name" value="Tubby-like_C"/>
</dbReference>
<dbReference type="Pfam" id="PF04525">
    <property type="entry name" value="LOR"/>
    <property type="match status" value="1"/>
</dbReference>
<dbReference type="PROSITE" id="PS51257">
    <property type="entry name" value="PROKAR_LIPOPROTEIN"/>
    <property type="match status" value="1"/>
</dbReference>
<keyword evidence="3" id="KW-1185">Reference proteome</keyword>
<dbReference type="OrthoDB" id="652749at2759"/>
<dbReference type="RefSeq" id="XP_017698331.1">
    <property type="nucleotide sequence ID" value="XM_017842842.2"/>
</dbReference>
<protein>
    <submittedName>
        <fullName evidence="4">Protein LURP-one-related 11-like</fullName>
    </submittedName>
</protein>
<evidence type="ECO:0000256" key="2">
    <source>
        <dbReference type="SAM" id="MobiDB-lite"/>
    </source>
</evidence>
<dbReference type="PANTHER" id="PTHR31087">
    <property type="match status" value="1"/>
</dbReference>
<dbReference type="InterPro" id="IPR007612">
    <property type="entry name" value="LOR"/>
</dbReference>
<feature type="region of interest" description="Disordered" evidence="2">
    <location>
        <begin position="1"/>
        <end position="20"/>
    </location>
</feature>
<dbReference type="PANTHER" id="PTHR31087:SF25">
    <property type="entry name" value="TRANSLATION INITIATION FACTOR 2B FAMILY PROTEIN, PUTATIVE, EXPRESSED-RELATED"/>
    <property type="match status" value="1"/>
</dbReference>
<dbReference type="SUPFAM" id="SSF54518">
    <property type="entry name" value="Tubby C-terminal domain-like"/>
    <property type="match status" value="1"/>
</dbReference>
<comment type="similarity">
    <text evidence="1">Belongs to the LOR family.</text>
</comment>
<dbReference type="GeneID" id="103707313"/>
<sequence>MAKVHPQTFPCSSSSCSSPSMEITSRREVYTLWMRSLVFHGNGCTVYDSNGRIAYRVDNYACKCSDEVFFMDHSGKVLFKILRKRFRVFGVWEGYRCTDSGLEEKKPWFRVRKARRFLWRDRSGETTAWVGRGKEYQIGGRARKSECRIMDMAGELVAEVKRKQTASGVVLGEDVLSLVVEPSVNHLLVMGLVVVCGLINHSL</sequence>
<organism evidence="3 4">
    <name type="scientific">Phoenix dactylifera</name>
    <name type="common">Date palm</name>
    <dbReference type="NCBI Taxonomy" id="42345"/>
    <lineage>
        <taxon>Eukaryota</taxon>
        <taxon>Viridiplantae</taxon>
        <taxon>Streptophyta</taxon>
        <taxon>Embryophyta</taxon>
        <taxon>Tracheophyta</taxon>
        <taxon>Spermatophyta</taxon>
        <taxon>Magnoliopsida</taxon>
        <taxon>Liliopsida</taxon>
        <taxon>Arecaceae</taxon>
        <taxon>Coryphoideae</taxon>
        <taxon>Phoeniceae</taxon>
        <taxon>Phoenix</taxon>
    </lineage>
</organism>
<dbReference type="AlphaFoldDB" id="A0A8B7MUV4"/>
<reference evidence="4" key="2">
    <citation type="submission" date="2025-08" db="UniProtKB">
        <authorList>
            <consortium name="RefSeq"/>
        </authorList>
    </citation>
    <scope>IDENTIFICATION</scope>
    <source>
        <tissue evidence="4">Young leaves</tissue>
    </source>
</reference>
<proteinExistence type="inferred from homology"/>
<reference evidence="3" key="1">
    <citation type="journal article" date="2019" name="Nat. Commun.">
        <title>Genome-wide association mapping of date palm fruit traits.</title>
        <authorList>
            <person name="Hazzouri K.M."/>
            <person name="Gros-Balthazard M."/>
            <person name="Flowers J.M."/>
            <person name="Copetti D."/>
            <person name="Lemansour A."/>
            <person name="Lebrun M."/>
            <person name="Masmoudi K."/>
            <person name="Ferrand S."/>
            <person name="Dhar M.I."/>
            <person name="Fresquez Z.A."/>
            <person name="Rosas U."/>
            <person name="Zhang J."/>
            <person name="Talag J."/>
            <person name="Lee S."/>
            <person name="Kudrna D."/>
            <person name="Powell R.F."/>
            <person name="Leitch I.J."/>
            <person name="Krueger R.R."/>
            <person name="Wing R.A."/>
            <person name="Amiri K.M.A."/>
            <person name="Purugganan M.D."/>
        </authorList>
    </citation>
    <scope>NUCLEOTIDE SEQUENCE [LARGE SCALE GENOMIC DNA]</scope>
    <source>
        <strain evidence="3">cv. Khalas</strain>
    </source>
</reference>
<dbReference type="Proteomes" id="UP000228380">
    <property type="component" value="Chromosome 13"/>
</dbReference>
<feature type="compositionally biased region" description="Low complexity" evidence="2">
    <location>
        <begin position="10"/>
        <end position="20"/>
    </location>
</feature>
<evidence type="ECO:0000313" key="4">
    <source>
        <dbReference type="RefSeq" id="XP_017698331.1"/>
    </source>
</evidence>
<gene>
    <name evidence="4" type="primary">LOC103707313</name>
</gene>
<evidence type="ECO:0000313" key="3">
    <source>
        <dbReference type="Proteomes" id="UP000228380"/>
    </source>
</evidence>
<dbReference type="KEGG" id="pda:103707313"/>
<dbReference type="InterPro" id="IPR038595">
    <property type="entry name" value="LOR_sf"/>
</dbReference>
<name>A0A8B7MUV4_PHODC</name>